<dbReference type="Gene3D" id="3.20.20.10">
    <property type="entry name" value="Alanine racemase"/>
    <property type="match status" value="1"/>
</dbReference>
<feature type="modified residue" description="N6-(pyridoxal phosphate)lysine" evidence="2">
    <location>
        <position position="42"/>
    </location>
</feature>
<dbReference type="PROSITE" id="PS01211">
    <property type="entry name" value="UPF0001"/>
    <property type="match status" value="1"/>
</dbReference>
<dbReference type="InterPro" id="IPR011078">
    <property type="entry name" value="PyrdxlP_homeostasis"/>
</dbReference>
<gene>
    <name evidence="5" type="ORF">GCM10011339_02020</name>
</gene>
<comment type="similarity">
    <text evidence="2 3">Belongs to the pyridoxal phosphate-binding protein YggS/PROSC family.</text>
</comment>
<organism evidence="5 6">
    <name type="scientific">Echinicola rosea</name>
    <dbReference type="NCBI Taxonomy" id="1807691"/>
    <lineage>
        <taxon>Bacteria</taxon>
        <taxon>Pseudomonadati</taxon>
        <taxon>Bacteroidota</taxon>
        <taxon>Cytophagia</taxon>
        <taxon>Cytophagales</taxon>
        <taxon>Cyclobacteriaceae</taxon>
        <taxon>Echinicola</taxon>
    </lineage>
</organism>
<accession>A0ABQ1UGT9</accession>
<comment type="function">
    <text evidence="2">Pyridoxal 5'-phosphate (PLP)-binding protein, which is involved in PLP homeostasis.</text>
</comment>
<dbReference type="CDD" id="cd00635">
    <property type="entry name" value="PLPDE_III_YBL036c_like"/>
    <property type="match status" value="1"/>
</dbReference>
<evidence type="ECO:0000256" key="2">
    <source>
        <dbReference type="HAMAP-Rule" id="MF_02087"/>
    </source>
</evidence>
<dbReference type="PIRSF" id="PIRSF004848">
    <property type="entry name" value="YBL036c_PLPDEIII"/>
    <property type="match status" value="1"/>
</dbReference>
<proteinExistence type="inferred from homology"/>
<dbReference type="InterPro" id="IPR001608">
    <property type="entry name" value="Ala_racemase_N"/>
</dbReference>
<name>A0ABQ1UGT9_9BACT</name>
<dbReference type="Pfam" id="PF01168">
    <property type="entry name" value="Ala_racemase_N"/>
    <property type="match status" value="1"/>
</dbReference>
<feature type="domain" description="Alanine racemase N-terminal" evidence="4">
    <location>
        <begin position="18"/>
        <end position="237"/>
    </location>
</feature>
<sequence>MVHSSNHPAFKHKNNGMHIKENLSKLKKQFKKQDCLLIAVSKTKPVSDIQEAYDAGMRHFGENKVQELVDKQPQLPEDIRWHMIGHLQRNKVKYIAPFIHLIHGVDSFKLLKEINKQAQKADRIIACLLQVHIAKEESKFGFSEEEILEMIQLPEFAALENVRVIGLMGMATNTDKEAVVRAEFAGLKKLMDQLNTLDLLGGMALKELSMGMSGDYQIAQEEGSTMVRIGSAIFGERNYG</sequence>
<evidence type="ECO:0000313" key="5">
    <source>
        <dbReference type="EMBL" id="GGF17700.1"/>
    </source>
</evidence>
<dbReference type="EMBL" id="BMIU01000001">
    <property type="protein sequence ID" value="GGF17700.1"/>
    <property type="molecule type" value="Genomic_DNA"/>
</dbReference>
<dbReference type="HAMAP" id="MF_02087">
    <property type="entry name" value="PLP_homeostasis"/>
    <property type="match status" value="1"/>
</dbReference>
<dbReference type="PANTHER" id="PTHR10146">
    <property type="entry name" value="PROLINE SYNTHETASE CO-TRANSCRIBED BACTERIAL HOMOLOG PROTEIN"/>
    <property type="match status" value="1"/>
</dbReference>
<dbReference type="SUPFAM" id="SSF51419">
    <property type="entry name" value="PLP-binding barrel"/>
    <property type="match status" value="1"/>
</dbReference>
<reference evidence="6" key="1">
    <citation type="journal article" date="2019" name="Int. J. Syst. Evol. Microbiol.">
        <title>The Global Catalogue of Microorganisms (GCM) 10K type strain sequencing project: providing services to taxonomists for standard genome sequencing and annotation.</title>
        <authorList>
            <consortium name="The Broad Institute Genomics Platform"/>
            <consortium name="The Broad Institute Genome Sequencing Center for Infectious Disease"/>
            <person name="Wu L."/>
            <person name="Ma J."/>
        </authorList>
    </citation>
    <scope>NUCLEOTIDE SEQUENCE [LARGE SCALE GENOMIC DNA]</scope>
    <source>
        <strain evidence="6">CGMCC 1.15407</strain>
    </source>
</reference>
<evidence type="ECO:0000256" key="3">
    <source>
        <dbReference type="RuleBase" id="RU004514"/>
    </source>
</evidence>
<evidence type="ECO:0000313" key="6">
    <source>
        <dbReference type="Proteomes" id="UP000647339"/>
    </source>
</evidence>
<comment type="caution">
    <text evidence="5">The sequence shown here is derived from an EMBL/GenBank/DDBJ whole genome shotgun (WGS) entry which is preliminary data.</text>
</comment>
<protein>
    <recommendedName>
        <fullName evidence="2">Pyridoxal phosphate homeostasis protein</fullName>
        <shortName evidence="2">PLP homeostasis protein</shortName>
    </recommendedName>
</protein>
<dbReference type="NCBIfam" id="TIGR00044">
    <property type="entry name" value="YggS family pyridoxal phosphate-dependent enzyme"/>
    <property type="match status" value="1"/>
</dbReference>
<dbReference type="InterPro" id="IPR029066">
    <property type="entry name" value="PLP-binding_barrel"/>
</dbReference>
<dbReference type="PANTHER" id="PTHR10146:SF14">
    <property type="entry name" value="PYRIDOXAL PHOSPHATE HOMEOSTASIS PROTEIN"/>
    <property type="match status" value="1"/>
</dbReference>
<evidence type="ECO:0000259" key="4">
    <source>
        <dbReference type="Pfam" id="PF01168"/>
    </source>
</evidence>
<dbReference type="Proteomes" id="UP000647339">
    <property type="component" value="Unassembled WGS sequence"/>
</dbReference>
<keyword evidence="6" id="KW-1185">Reference proteome</keyword>
<keyword evidence="1 2" id="KW-0663">Pyridoxal phosphate</keyword>
<evidence type="ECO:0000256" key="1">
    <source>
        <dbReference type="ARBA" id="ARBA00022898"/>
    </source>
</evidence>